<accession>S0FUL1</accession>
<dbReference type="Pfam" id="PF00512">
    <property type="entry name" value="HisKA"/>
    <property type="match status" value="1"/>
</dbReference>
<feature type="transmembrane region" description="Helical" evidence="14">
    <location>
        <begin position="302"/>
        <end position="327"/>
    </location>
</feature>
<dbReference type="GO" id="GO:0005886">
    <property type="term" value="C:plasma membrane"/>
    <property type="evidence" value="ECO:0007669"/>
    <property type="project" value="UniProtKB-SubCell"/>
</dbReference>
<dbReference type="CDD" id="cd00082">
    <property type="entry name" value="HisKA"/>
    <property type="match status" value="1"/>
</dbReference>
<dbReference type="OrthoDB" id="9781147at2"/>
<keyword evidence="5" id="KW-0597">Phosphoprotein</keyword>
<dbReference type="PROSITE" id="PS50885">
    <property type="entry name" value="HAMP"/>
    <property type="match status" value="1"/>
</dbReference>
<dbReference type="SUPFAM" id="SSF55785">
    <property type="entry name" value="PYP-like sensor domain (PAS domain)"/>
    <property type="match status" value="1"/>
</dbReference>
<gene>
    <name evidence="18" type="primary">ntrY</name>
    <name evidence="18" type="ORF">Dpo_8c00670</name>
</gene>
<evidence type="ECO:0000259" key="16">
    <source>
        <dbReference type="PROSITE" id="PS50112"/>
    </source>
</evidence>
<dbReference type="EMBL" id="APJX01000008">
    <property type="protein sequence ID" value="EMS78400.1"/>
    <property type="molecule type" value="Genomic_DNA"/>
</dbReference>
<dbReference type="SUPFAM" id="SSF55874">
    <property type="entry name" value="ATPase domain of HSP90 chaperone/DNA topoisomerase II/histidine kinase"/>
    <property type="match status" value="1"/>
</dbReference>
<dbReference type="PANTHER" id="PTHR42878:SF7">
    <property type="entry name" value="SENSOR HISTIDINE KINASE GLRK"/>
    <property type="match status" value="1"/>
</dbReference>
<organism evidence="18 19">
    <name type="scientific">Desulfotignum phosphitoxidans DSM 13687</name>
    <dbReference type="NCBI Taxonomy" id="1286635"/>
    <lineage>
        <taxon>Bacteria</taxon>
        <taxon>Pseudomonadati</taxon>
        <taxon>Thermodesulfobacteriota</taxon>
        <taxon>Desulfobacteria</taxon>
        <taxon>Desulfobacterales</taxon>
        <taxon>Desulfobacteraceae</taxon>
        <taxon>Desulfotignum</taxon>
    </lineage>
</organism>
<dbReference type="InterPro" id="IPR003661">
    <property type="entry name" value="HisK_dim/P_dom"/>
</dbReference>
<evidence type="ECO:0000256" key="6">
    <source>
        <dbReference type="ARBA" id="ARBA00022679"/>
    </source>
</evidence>
<evidence type="ECO:0000256" key="13">
    <source>
        <dbReference type="ARBA" id="ARBA00023136"/>
    </source>
</evidence>
<keyword evidence="13 14" id="KW-0472">Membrane</keyword>
<evidence type="ECO:0000313" key="18">
    <source>
        <dbReference type="EMBL" id="EMS78400.1"/>
    </source>
</evidence>
<dbReference type="GO" id="GO:0000156">
    <property type="term" value="F:phosphorelay response regulator activity"/>
    <property type="evidence" value="ECO:0007669"/>
    <property type="project" value="TreeGrafter"/>
</dbReference>
<evidence type="ECO:0000256" key="14">
    <source>
        <dbReference type="SAM" id="Phobius"/>
    </source>
</evidence>
<evidence type="ECO:0000256" key="10">
    <source>
        <dbReference type="ARBA" id="ARBA00022840"/>
    </source>
</evidence>
<dbReference type="InterPro" id="IPR013656">
    <property type="entry name" value="PAS_4"/>
</dbReference>
<evidence type="ECO:0000256" key="11">
    <source>
        <dbReference type="ARBA" id="ARBA00022989"/>
    </source>
</evidence>
<dbReference type="PRINTS" id="PR00344">
    <property type="entry name" value="BCTRLSENSOR"/>
</dbReference>
<reference evidence="18 19" key="1">
    <citation type="journal article" date="2013" name="Genome Announc.">
        <title>Draft Genome Sequence of Desulfotignum phosphitoxidans DSM 13687 Strain FiPS-3.</title>
        <authorList>
            <person name="Poehlein A."/>
            <person name="Daniel R."/>
            <person name="Simeonova D.D."/>
        </authorList>
    </citation>
    <scope>NUCLEOTIDE SEQUENCE [LARGE SCALE GENOMIC DNA]</scope>
    <source>
        <strain evidence="18 19">DSM 13687</strain>
    </source>
</reference>
<keyword evidence="8" id="KW-0547">Nucleotide-binding</keyword>
<dbReference type="SMART" id="SM00091">
    <property type="entry name" value="PAS"/>
    <property type="match status" value="1"/>
</dbReference>
<dbReference type="InterPro" id="IPR003594">
    <property type="entry name" value="HATPase_dom"/>
</dbReference>
<dbReference type="InterPro" id="IPR035965">
    <property type="entry name" value="PAS-like_dom_sf"/>
</dbReference>
<feature type="transmembrane region" description="Helical" evidence="14">
    <location>
        <begin position="52"/>
        <end position="73"/>
    </location>
</feature>
<dbReference type="CDD" id="cd06225">
    <property type="entry name" value="HAMP"/>
    <property type="match status" value="1"/>
</dbReference>
<dbReference type="Pfam" id="PF02518">
    <property type="entry name" value="HATPase_c"/>
    <property type="match status" value="1"/>
</dbReference>
<dbReference type="PROSITE" id="PS50109">
    <property type="entry name" value="HIS_KIN"/>
    <property type="match status" value="1"/>
</dbReference>
<dbReference type="SMART" id="SM00304">
    <property type="entry name" value="HAMP"/>
    <property type="match status" value="1"/>
</dbReference>
<dbReference type="Gene3D" id="3.30.450.20">
    <property type="entry name" value="PAS domain"/>
    <property type="match status" value="1"/>
</dbReference>
<dbReference type="AlphaFoldDB" id="S0FUL1"/>
<evidence type="ECO:0000259" key="17">
    <source>
        <dbReference type="PROSITE" id="PS50885"/>
    </source>
</evidence>
<dbReference type="RefSeq" id="WP_006967440.1">
    <property type="nucleotide sequence ID" value="NZ_APJX01000008.1"/>
</dbReference>
<dbReference type="InterPro" id="IPR005467">
    <property type="entry name" value="His_kinase_dom"/>
</dbReference>
<dbReference type="SUPFAM" id="SSF47384">
    <property type="entry name" value="Homodimeric domain of signal transducing histidine kinase"/>
    <property type="match status" value="1"/>
</dbReference>
<dbReference type="SMART" id="SM00387">
    <property type="entry name" value="HATPase_c"/>
    <property type="match status" value="1"/>
</dbReference>
<evidence type="ECO:0000256" key="2">
    <source>
        <dbReference type="ARBA" id="ARBA00004651"/>
    </source>
</evidence>
<feature type="domain" description="HAMP" evidence="17">
    <location>
        <begin position="328"/>
        <end position="380"/>
    </location>
</feature>
<dbReference type="SMART" id="SM00388">
    <property type="entry name" value="HisKA"/>
    <property type="match status" value="1"/>
</dbReference>
<comment type="caution">
    <text evidence="18">The sequence shown here is derived from an EMBL/GenBank/DDBJ whole genome shotgun (WGS) entry which is preliminary data.</text>
</comment>
<dbReference type="InterPro" id="IPR017232">
    <property type="entry name" value="NtrY"/>
</dbReference>
<evidence type="ECO:0000256" key="9">
    <source>
        <dbReference type="ARBA" id="ARBA00022777"/>
    </source>
</evidence>
<keyword evidence="7 14" id="KW-0812">Transmembrane</keyword>
<dbReference type="CDD" id="cd00075">
    <property type="entry name" value="HATPase"/>
    <property type="match status" value="1"/>
</dbReference>
<proteinExistence type="predicted"/>
<dbReference type="SUPFAM" id="SSF158472">
    <property type="entry name" value="HAMP domain-like"/>
    <property type="match status" value="1"/>
</dbReference>
<dbReference type="GO" id="GO:0007234">
    <property type="term" value="P:osmosensory signaling via phosphorelay pathway"/>
    <property type="evidence" value="ECO:0007669"/>
    <property type="project" value="TreeGrafter"/>
</dbReference>
<feature type="transmembrane region" description="Helical" evidence="14">
    <location>
        <begin position="20"/>
        <end position="40"/>
    </location>
</feature>
<dbReference type="CDD" id="cd00130">
    <property type="entry name" value="PAS"/>
    <property type="match status" value="1"/>
</dbReference>
<dbReference type="GO" id="GO:0030295">
    <property type="term" value="F:protein kinase activator activity"/>
    <property type="evidence" value="ECO:0007669"/>
    <property type="project" value="TreeGrafter"/>
</dbReference>
<protein>
    <recommendedName>
        <fullName evidence="3">histidine kinase</fullName>
        <ecNumber evidence="3">2.7.13.3</ecNumber>
    </recommendedName>
</protein>
<dbReference type="Gene3D" id="6.10.340.10">
    <property type="match status" value="1"/>
</dbReference>
<dbReference type="PANTHER" id="PTHR42878">
    <property type="entry name" value="TWO-COMPONENT HISTIDINE KINASE"/>
    <property type="match status" value="1"/>
</dbReference>
<evidence type="ECO:0000256" key="12">
    <source>
        <dbReference type="ARBA" id="ARBA00023012"/>
    </source>
</evidence>
<keyword evidence="19" id="KW-1185">Reference proteome</keyword>
<dbReference type="PIRSF" id="PIRSF037532">
    <property type="entry name" value="STHK_NtrY"/>
    <property type="match status" value="1"/>
</dbReference>
<evidence type="ECO:0000256" key="5">
    <source>
        <dbReference type="ARBA" id="ARBA00022553"/>
    </source>
</evidence>
<name>S0FUL1_9BACT</name>
<keyword evidence="6 18" id="KW-0808">Transferase</keyword>
<dbReference type="InterPro" id="IPR036890">
    <property type="entry name" value="HATPase_C_sf"/>
</dbReference>
<dbReference type="GO" id="GO:0005524">
    <property type="term" value="F:ATP binding"/>
    <property type="evidence" value="ECO:0007669"/>
    <property type="project" value="UniProtKB-KW"/>
</dbReference>
<comment type="catalytic activity">
    <reaction evidence="1">
        <text>ATP + protein L-histidine = ADP + protein N-phospho-L-histidine.</text>
        <dbReference type="EC" id="2.7.13.3"/>
    </reaction>
</comment>
<keyword evidence="9 18" id="KW-0418">Kinase</keyword>
<dbReference type="InterPro" id="IPR036097">
    <property type="entry name" value="HisK_dim/P_sf"/>
</dbReference>
<feature type="transmembrane region" description="Helical" evidence="14">
    <location>
        <begin position="94"/>
        <end position="114"/>
    </location>
</feature>
<dbReference type="Pfam" id="PF00672">
    <property type="entry name" value="HAMP"/>
    <property type="match status" value="1"/>
</dbReference>
<keyword evidence="4" id="KW-1003">Cell membrane</keyword>
<dbReference type="Gene3D" id="1.10.287.130">
    <property type="match status" value="1"/>
</dbReference>
<keyword evidence="12" id="KW-0902">Two-component regulatory system</keyword>
<evidence type="ECO:0000256" key="3">
    <source>
        <dbReference type="ARBA" id="ARBA00012438"/>
    </source>
</evidence>
<dbReference type="Proteomes" id="UP000014216">
    <property type="component" value="Unassembled WGS sequence"/>
</dbReference>
<evidence type="ECO:0000256" key="4">
    <source>
        <dbReference type="ARBA" id="ARBA00022475"/>
    </source>
</evidence>
<evidence type="ECO:0000313" key="19">
    <source>
        <dbReference type="Proteomes" id="UP000014216"/>
    </source>
</evidence>
<feature type="domain" description="PAS" evidence="16">
    <location>
        <begin position="399"/>
        <end position="469"/>
    </location>
</feature>
<dbReference type="InterPro" id="IPR000014">
    <property type="entry name" value="PAS"/>
</dbReference>
<keyword evidence="11 14" id="KW-1133">Transmembrane helix</keyword>
<feature type="domain" description="Histidine kinase" evidence="15">
    <location>
        <begin position="530"/>
        <end position="739"/>
    </location>
</feature>
<keyword evidence="10" id="KW-0067">ATP-binding</keyword>
<dbReference type="InterPro" id="IPR004358">
    <property type="entry name" value="Sig_transdc_His_kin-like_C"/>
</dbReference>
<evidence type="ECO:0000256" key="8">
    <source>
        <dbReference type="ARBA" id="ARBA00022741"/>
    </source>
</evidence>
<dbReference type="PROSITE" id="PS50112">
    <property type="entry name" value="PAS"/>
    <property type="match status" value="1"/>
</dbReference>
<dbReference type="Gene3D" id="3.30.565.10">
    <property type="entry name" value="Histidine kinase-like ATPase, C-terminal domain"/>
    <property type="match status" value="1"/>
</dbReference>
<dbReference type="EC" id="2.7.13.3" evidence="3"/>
<dbReference type="Pfam" id="PF19312">
    <property type="entry name" value="NtrY_N"/>
    <property type="match status" value="1"/>
</dbReference>
<dbReference type="NCBIfam" id="TIGR00229">
    <property type="entry name" value="sensory_box"/>
    <property type="match status" value="1"/>
</dbReference>
<dbReference type="InterPro" id="IPR045671">
    <property type="entry name" value="NtrY-like_N"/>
</dbReference>
<dbReference type="InterPro" id="IPR003660">
    <property type="entry name" value="HAMP_dom"/>
</dbReference>
<dbReference type="Pfam" id="PF08448">
    <property type="entry name" value="PAS_4"/>
    <property type="match status" value="1"/>
</dbReference>
<evidence type="ECO:0000256" key="7">
    <source>
        <dbReference type="ARBA" id="ARBA00022692"/>
    </source>
</evidence>
<evidence type="ECO:0000256" key="1">
    <source>
        <dbReference type="ARBA" id="ARBA00000085"/>
    </source>
</evidence>
<comment type="subcellular location">
    <subcellularLocation>
        <location evidence="2">Cell membrane</location>
        <topology evidence="2">Multi-pass membrane protein</topology>
    </subcellularLocation>
</comment>
<dbReference type="GO" id="GO:0000155">
    <property type="term" value="F:phosphorelay sensor kinase activity"/>
    <property type="evidence" value="ECO:0007669"/>
    <property type="project" value="InterPro"/>
</dbReference>
<evidence type="ECO:0000259" key="15">
    <source>
        <dbReference type="PROSITE" id="PS50109"/>
    </source>
</evidence>
<dbReference type="InterPro" id="IPR050351">
    <property type="entry name" value="BphY/WalK/GraS-like"/>
</dbReference>
<sequence>MTNASEQAGQKKSRRKKEFVFIFIILAAVAVLTLVETSITSLGSEISLSSTVVMFILININLLLLLTLFLLVFRNLAKLYYEKKKNVFGSKLKTRLVTSFVILALVPTTVLFFFSIQFISNSIAFWFNAPVEQTLESSLDVGQQLYAYIEEKDVFFAKRAAFQIDSRKLLKNENHNELRRYVQVVQRAFNRHAVEIYTPDAKRVSLSLANELEHLYFGILTTAELKKIPPDRASTTIYQTFDQGEFLRTISTIPFNVSLDKAEGFIVVTTLISKTLSEDLTAILSGMEEYHQLKLTKRPAQMAYYIALSIVALLVIFCAIWFGFQLAKSITVPIMKFAEGTRRITAGDLNYKIDFQTDDELGTLIKSFNSMTTQLAAGREQIALSREMLRQQNAELEKSRQYMEIVLKNISAGVVSIDSTGVITTINKAAESMLAIKGAHITGRNFRQVLTGEYLLMAEKLYEQSTASRQQYIQIPVSAAISGTPKHFSLHYSILKDDTGKNIGAVLVFDDVTELEKAQRMAAWREVARRIAHEVKNPLTPIKLSAQRLKRRYSKEINDDVFDSCADTIVTHVDLIRNLVNQFSTFAKFPDVNFTRARIENIILETIDLYREGLENITIDTRFDDNLPYLKLDHQHMKQAFINLIDNAVSAMNKQGTIVIDVSFDPILKMVRIEIADDGKGITDMEKTKMFEPYFSTKKSGMGLGLAIVNSIISDHNGVIRVQDNQPTGAKFIIELPLA</sequence>